<protein>
    <submittedName>
        <fullName evidence="5">Bifunctional nuclease 2</fullName>
    </submittedName>
</protein>
<dbReference type="PROSITE" id="PS51658">
    <property type="entry name" value="BFN"/>
    <property type="match status" value="1"/>
</dbReference>
<dbReference type="KEGG" id="qsa:O6P43_024920"/>
<dbReference type="SUPFAM" id="SSF103256">
    <property type="entry name" value="Hypothetical protein TM0160"/>
    <property type="match status" value="1"/>
</dbReference>
<evidence type="ECO:0000313" key="5">
    <source>
        <dbReference type="EMBL" id="KAJ7953184.1"/>
    </source>
</evidence>
<comment type="caution">
    <text evidence="5">The sequence shown here is derived from an EMBL/GenBank/DDBJ whole genome shotgun (WGS) entry which is preliminary data.</text>
</comment>
<evidence type="ECO:0000256" key="1">
    <source>
        <dbReference type="ARBA" id="ARBA00009095"/>
    </source>
</evidence>
<comment type="similarity">
    <text evidence="1">Belongs to the bifunctional nuclease family.</text>
</comment>
<dbReference type="InterPro" id="IPR003729">
    <property type="entry name" value="Bi_nuclease_dom"/>
</dbReference>
<evidence type="ECO:0000256" key="3">
    <source>
        <dbReference type="ARBA" id="ARBA00025428"/>
    </source>
</evidence>
<evidence type="ECO:0000259" key="4">
    <source>
        <dbReference type="PROSITE" id="PS51658"/>
    </source>
</evidence>
<dbReference type="InterPro" id="IPR001943">
    <property type="entry name" value="UVR_dom"/>
</dbReference>
<proteinExistence type="inferred from homology"/>
<dbReference type="Gene3D" id="3.10.690.10">
    <property type="entry name" value="Bifunctional nuclease domain"/>
    <property type="match status" value="1"/>
</dbReference>
<keyword evidence="2" id="KW-0378">Hydrolase</keyword>
<keyword evidence="2" id="KW-0540">Nuclease</keyword>
<dbReference type="PANTHER" id="PTHR15160">
    <property type="entry name" value="VON HIPPEL-LINDAU PROTEIN"/>
    <property type="match status" value="1"/>
</dbReference>
<dbReference type="GO" id="GO:0004518">
    <property type="term" value="F:nuclease activity"/>
    <property type="evidence" value="ECO:0007669"/>
    <property type="project" value="UniProtKB-UniRule"/>
</dbReference>
<dbReference type="GO" id="GO:0016567">
    <property type="term" value="P:protein ubiquitination"/>
    <property type="evidence" value="ECO:0007669"/>
    <property type="project" value="TreeGrafter"/>
</dbReference>
<reference evidence="5" key="1">
    <citation type="journal article" date="2023" name="Science">
        <title>Elucidation of the pathway for biosynthesis of saponin adjuvants from the soapbark tree.</title>
        <authorList>
            <person name="Reed J."/>
            <person name="Orme A."/>
            <person name="El-Demerdash A."/>
            <person name="Owen C."/>
            <person name="Martin L.B.B."/>
            <person name="Misra R.C."/>
            <person name="Kikuchi S."/>
            <person name="Rejzek M."/>
            <person name="Martin A.C."/>
            <person name="Harkess A."/>
            <person name="Leebens-Mack J."/>
            <person name="Louveau T."/>
            <person name="Stephenson M.J."/>
            <person name="Osbourn A."/>
        </authorList>
    </citation>
    <scope>NUCLEOTIDE SEQUENCE</scope>
    <source>
        <strain evidence="5">S10</strain>
    </source>
</reference>
<dbReference type="Pfam" id="PF02577">
    <property type="entry name" value="BFN_dom"/>
    <property type="match status" value="1"/>
</dbReference>
<dbReference type="Proteomes" id="UP001163823">
    <property type="component" value="Chromosome 10"/>
</dbReference>
<dbReference type="EMBL" id="JARAOO010000010">
    <property type="protein sequence ID" value="KAJ7953184.1"/>
    <property type="molecule type" value="Genomic_DNA"/>
</dbReference>
<accession>A0AAD7L839</accession>
<evidence type="ECO:0000313" key="6">
    <source>
        <dbReference type="Proteomes" id="UP001163823"/>
    </source>
</evidence>
<name>A0AAD7L839_QUISA</name>
<organism evidence="5 6">
    <name type="scientific">Quillaja saponaria</name>
    <name type="common">Soap bark tree</name>
    <dbReference type="NCBI Taxonomy" id="32244"/>
    <lineage>
        <taxon>Eukaryota</taxon>
        <taxon>Viridiplantae</taxon>
        <taxon>Streptophyta</taxon>
        <taxon>Embryophyta</taxon>
        <taxon>Tracheophyta</taxon>
        <taxon>Spermatophyta</taxon>
        <taxon>Magnoliopsida</taxon>
        <taxon>eudicotyledons</taxon>
        <taxon>Gunneridae</taxon>
        <taxon>Pentapetalae</taxon>
        <taxon>rosids</taxon>
        <taxon>fabids</taxon>
        <taxon>Fabales</taxon>
        <taxon>Quillajaceae</taxon>
        <taxon>Quillaja</taxon>
    </lineage>
</organism>
<evidence type="ECO:0000256" key="2">
    <source>
        <dbReference type="ARBA" id="ARBA00022722"/>
    </source>
</evidence>
<sequence length="330" mass="37185">MLGAPFCVHMVSGVGTLTNQTNAIPSFSNSFGIDFASFHLSVSRLGFRSRSFRGPKSVLISCNSNRRDFGSRSSFGDHQDHEFLEASLLLSETISHYRMWKRGFREELTWKSSAQSVPFSHQAKDTRTDINSIGQSILHRFQSPTIFLKISCDGDYILPIIVGEFAIEKLIDAQWEHEDADSPDHFLFVRDLVERLGHEVLAVRITERVVNTYFARLYVSKPVKGDIFSLDARPSDAINVANSCKAPIYVSKEIVLADAIRIGYRMGRMRSTKSGYDVSLDSPVDGPDLLAKELDMVKNMHFAVKEERFKDAATLRDKLMNLRKSYGSTS</sequence>
<dbReference type="InterPro" id="IPR036104">
    <property type="entry name" value="BFN_sf"/>
</dbReference>
<dbReference type="AlphaFoldDB" id="A0AAD7L839"/>
<dbReference type="Pfam" id="PF02151">
    <property type="entry name" value="UVR"/>
    <property type="match status" value="1"/>
</dbReference>
<dbReference type="PANTHER" id="PTHR15160:SF1">
    <property type="entry name" value="VON HIPPEL-LINDAU DISEASE TUMOR SUPPRESSOR"/>
    <property type="match status" value="1"/>
</dbReference>
<feature type="domain" description="BFN" evidence="4">
    <location>
        <begin position="125"/>
        <end position="262"/>
    </location>
</feature>
<dbReference type="GO" id="GO:0030891">
    <property type="term" value="C:VCB complex"/>
    <property type="evidence" value="ECO:0007669"/>
    <property type="project" value="TreeGrafter"/>
</dbReference>
<keyword evidence="6" id="KW-1185">Reference proteome</keyword>
<dbReference type="GO" id="GO:0005634">
    <property type="term" value="C:nucleus"/>
    <property type="evidence" value="ECO:0007669"/>
    <property type="project" value="TreeGrafter"/>
</dbReference>
<comment type="function">
    <text evidence="3">Bifunctional nuclease with both RNase and DNase activities. Involved in basal defense response. Participates in abscisic acid-derived callose deposition following infection by a necrotrophic pathogen.</text>
</comment>
<gene>
    <name evidence="5" type="ORF">O6P43_024920</name>
</gene>